<dbReference type="EC" id="4.98.1.1" evidence="8"/>
<dbReference type="STRING" id="67801.A0A1B0C6T7"/>
<dbReference type="Proteomes" id="UP000092460">
    <property type="component" value="Unassembled WGS sequence"/>
</dbReference>
<evidence type="ECO:0000256" key="2">
    <source>
        <dbReference type="ARBA" id="ARBA00004943"/>
    </source>
</evidence>
<dbReference type="InterPro" id="IPR006214">
    <property type="entry name" value="Bax_inhibitor_1-related"/>
</dbReference>
<dbReference type="PROSITE" id="PS00534">
    <property type="entry name" value="FERROCHELATASE"/>
    <property type="match status" value="1"/>
</dbReference>
<feature type="transmembrane region" description="Helical" evidence="9">
    <location>
        <begin position="278"/>
        <end position="308"/>
    </location>
</feature>
<protein>
    <recommendedName>
        <fullName evidence="8">Ferrochelatase</fullName>
        <ecNumber evidence="8">4.98.1.1</ecNumber>
    </recommendedName>
</protein>
<evidence type="ECO:0000256" key="1">
    <source>
        <dbReference type="ARBA" id="ARBA00004141"/>
    </source>
</evidence>
<dbReference type="InterPro" id="IPR019772">
    <property type="entry name" value="Ferrochelatase_AS"/>
</dbReference>
<reference evidence="10" key="2">
    <citation type="submission" date="2020-05" db="UniProtKB">
        <authorList>
            <consortium name="EnsemblMetazoa"/>
        </authorList>
    </citation>
    <scope>IDENTIFICATION</scope>
    <source>
        <strain evidence="10">IAEA</strain>
    </source>
</reference>
<comment type="similarity">
    <text evidence="3 8">Belongs to the ferrochelatase family.</text>
</comment>
<keyword evidence="8" id="KW-0999">Mitochondrion inner membrane</keyword>
<evidence type="ECO:0000313" key="11">
    <source>
        <dbReference type="Proteomes" id="UP000092460"/>
    </source>
</evidence>
<evidence type="ECO:0000313" key="10">
    <source>
        <dbReference type="EnsemblMetazoa" id="GPPI050697-PA"/>
    </source>
</evidence>
<dbReference type="InterPro" id="IPR001015">
    <property type="entry name" value="Ferrochelatase"/>
</dbReference>
<evidence type="ECO:0000256" key="4">
    <source>
        <dbReference type="ARBA" id="ARBA00022692"/>
    </source>
</evidence>
<feature type="transmembrane region" description="Helical" evidence="9">
    <location>
        <begin position="217"/>
        <end position="241"/>
    </location>
</feature>
<dbReference type="GO" id="GO:0006783">
    <property type="term" value="P:heme biosynthetic process"/>
    <property type="evidence" value="ECO:0007669"/>
    <property type="project" value="UniProtKB-UniRule"/>
</dbReference>
<keyword evidence="8" id="KW-0408">Iron</keyword>
<keyword evidence="8" id="KW-0456">Lyase</keyword>
<evidence type="ECO:0000256" key="5">
    <source>
        <dbReference type="ARBA" id="ARBA00022989"/>
    </source>
</evidence>
<keyword evidence="4 9" id="KW-0812">Transmembrane</keyword>
<keyword evidence="5 9" id="KW-1133">Transmembrane helix</keyword>
<dbReference type="AlphaFoldDB" id="A0A1B0C6T7"/>
<dbReference type="VEuPathDB" id="VectorBase:GPPI050697"/>
<feature type="transmembrane region" description="Helical" evidence="9">
    <location>
        <begin position="247"/>
        <end position="266"/>
    </location>
</feature>
<dbReference type="GO" id="GO:0005743">
    <property type="term" value="C:mitochondrial inner membrane"/>
    <property type="evidence" value="ECO:0007669"/>
    <property type="project" value="UniProtKB-SubCell"/>
</dbReference>
<dbReference type="EMBL" id="JXJN01026970">
    <property type="status" value="NOT_ANNOTATED_CDS"/>
    <property type="molecule type" value="Genomic_DNA"/>
</dbReference>
<proteinExistence type="inferred from homology"/>
<dbReference type="SUPFAM" id="SSF53800">
    <property type="entry name" value="Chelatase"/>
    <property type="match status" value="1"/>
</dbReference>
<dbReference type="Pfam" id="PF01027">
    <property type="entry name" value="Bax1-I"/>
    <property type="match status" value="1"/>
</dbReference>
<keyword evidence="8" id="KW-0627">Porphyrin biosynthesis</keyword>
<dbReference type="PANTHER" id="PTHR11108:SF1">
    <property type="entry name" value="FERROCHELATASE, MITOCHONDRIAL"/>
    <property type="match status" value="1"/>
</dbReference>
<comment type="function">
    <text evidence="8">Catalyzes the ferrous insertion into protoporphyrin IX.</text>
</comment>
<dbReference type="Gene3D" id="3.40.50.1400">
    <property type="match status" value="1"/>
</dbReference>
<comment type="catalytic activity">
    <reaction evidence="7">
        <text>heme b + 2 H(+) = protoporphyrin IX + Fe(2+)</text>
        <dbReference type="Rhea" id="RHEA:22584"/>
        <dbReference type="ChEBI" id="CHEBI:15378"/>
        <dbReference type="ChEBI" id="CHEBI:29033"/>
        <dbReference type="ChEBI" id="CHEBI:57306"/>
        <dbReference type="ChEBI" id="CHEBI:60344"/>
        <dbReference type="EC" id="4.98.1.1"/>
    </reaction>
    <physiologicalReaction direction="right-to-left" evidence="7">
        <dbReference type="Rhea" id="RHEA:22586"/>
    </physiologicalReaction>
</comment>
<reference evidence="11" key="1">
    <citation type="submission" date="2015-01" db="EMBL/GenBank/DDBJ databases">
        <authorList>
            <person name="Aksoy S."/>
            <person name="Warren W."/>
            <person name="Wilson R.K."/>
        </authorList>
    </citation>
    <scope>NUCLEOTIDE SEQUENCE [LARGE SCALE GENOMIC DNA]</scope>
    <source>
        <strain evidence="11">IAEA</strain>
    </source>
</reference>
<keyword evidence="11" id="KW-1185">Reference proteome</keyword>
<evidence type="ECO:0000256" key="6">
    <source>
        <dbReference type="ARBA" id="ARBA00023136"/>
    </source>
</evidence>
<comment type="subcellular location">
    <subcellularLocation>
        <location evidence="1">Membrane</location>
        <topology evidence="1">Multi-pass membrane protein</topology>
    </subcellularLocation>
    <subcellularLocation>
        <location evidence="8">Mitochondrion inner membrane</location>
    </subcellularLocation>
</comment>
<dbReference type="Pfam" id="PF00762">
    <property type="entry name" value="Ferrochelatase"/>
    <property type="match status" value="1"/>
</dbReference>
<dbReference type="GO" id="GO:0004325">
    <property type="term" value="F:ferrochelatase activity"/>
    <property type="evidence" value="ECO:0007669"/>
    <property type="project" value="UniProtKB-UniRule"/>
</dbReference>
<evidence type="ECO:0000256" key="7">
    <source>
        <dbReference type="ARBA" id="ARBA00049915"/>
    </source>
</evidence>
<comment type="pathway">
    <text evidence="2 8">Porphyrin-containing compound metabolism; protoheme biosynthesis; protoheme from protoporphyrin-IX: step 1/1.</text>
</comment>
<keyword evidence="8" id="KW-0496">Mitochondrion</keyword>
<dbReference type="UniPathway" id="UPA00252">
    <property type="reaction ID" value="UER00325"/>
</dbReference>
<organism evidence="10 11">
    <name type="scientific">Glossina palpalis gambiensis</name>
    <dbReference type="NCBI Taxonomy" id="67801"/>
    <lineage>
        <taxon>Eukaryota</taxon>
        <taxon>Metazoa</taxon>
        <taxon>Ecdysozoa</taxon>
        <taxon>Arthropoda</taxon>
        <taxon>Hexapoda</taxon>
        <taxon>Insecta</taxon>
        <taxon>Pterygota</taxon>
        <taxon>Neoptera</taxon>
        <taxon>Endopterygota</taxon>
        <taxon>Diptera</taxon>
        <taxon>Brachycera</taxon>
        <taxon>Muscomorpha</taxon>
        <taxon>Hippoboscoidea</taxon>
        <taxon>Glossinidae</taxon>
        <taxon>Glossina</taxon>
    </lineage>
</organism>
<name>A0A1B0C6T7_9MUSC</name>
<evidence type="ECO:0000256" key="8">
    <source>
        <dbReference type="RuleBase" id="RU000607"/>
    </source>
</evidence>
<dbReference type="PANTHER" id="PTHR11108">
    <property type="entry name" value="FERROCHELATASE"/>
    <property type="match status" value="1"/>
</dbReference>
<dbReference type="EnsemblMetazoa" id="GPPI050697-RA">
    <property type="protein sequence ID" value="GPPI050697-PA"/>
    <property type="gene ID" value="GPPI050697"/>
</dbReference>
<evidence type="ECO:0000256" key="9">
    <source>
        <dbReference type="SAM" id="Phobius"/>
    </source>
</evidence>
<accession>A0A1B0C6T7</accession>
<keyword evidence="8" id="KW-0350">Heme biosynthesis</keyword>
<evidence type="ECO:0000256" key="3">
    <source>
        <dbReference type="ARBA" id="ARBA00007718"/>
    </source>
</evidence>
<feature type="transmembrane region" description="Helical" evidence="9">
    <location>
        <begin position="161"/>
        <end position="182"/>
    </location>
</feature>
<keyword evidence="6 9" id="KW-0472">Membrane</keyword>
<feature type="transmembrane region" description="Helical" evidence="9">
    <location>
        <begin position="188"/>
        <end position="210"/>
    </location>
</feature>
<sequence>MLLEYNVKKLIILPLYPQYSCSTTASVFDEVANILKKYRSIPSVIFIRDYADNTKYIHALKRSIKNSFNMNGYPERLILSFHGIPKKYIEDGDDYLERCKTTKKLLISVLDYPKNQIIMMHLKFIKLNFLSYIENKLQENIMNRSIEIFSRSRSALSTHKVLRNTYLLLSITVAFSALIATITNILNLPYLGVIPTLIGFYSLLFLVNYLSNKKSGILATFALTGFMGYTIAPIINIIFSASSGKNVAFSLFGTALVFFVCSMYSVKNKRDLSLLSSVLISGSVALLICIISNMILHISALSIAISIICNHMGNK</sequence>